<sequence length="165" mass="18546">MVKKTTGTLQETRQYTLKLATSFASYLKHKERGKKDRRAIASGNMILRMFLHIIEEFHLALAKRIEGATISIGGEEKKQKISNNMSTATLPHGPSVTICQGTEDATKWNECLSPSFFALIHKYMFDSSTRIRNALPPTNEMGKLFQKIALAGNFLLSMKKVQLIV</sequence>
<reference evidence="1" key="1">
    <citation type="journal article" date="2016" name="Sci. Rep.">
        <title>Molecular characterization of firefly nuptial gifts: a multi-omics approach sheds light on postcopulatory sexual selection.</title>
        <authorList>
            <person name="Al-Wathiqui N."/>
            <person name="Fallon T.R."/>
            <person name="South A."/>
            <person name="Weng J.K."/>
            <person name="Lewis S.M."/>
        </authorList>
    </citation>
    <scope>NUCLEOTIDE SEQUENCE</scope>
</reference>
<accession>A0A1Y1MFN4</accession>
<dbReference type="GO" id="GO:0003968">
    <property type="term" value="F:RNA-directed RNA polymerase activity"/>
    <property type="evidence" value="ECO:0007669"/>
    <property type="project" value="InterPro"/>
</dbReference>
<dbReference type="AlphaFoldDB" id="A0A1Y1MFN4"/>
<dbReference type="GO" id="GO:0039694">
    <property type="term" value="P:viral RNA genome replication"/>
    <property type="evidence" value="ECO:0007669"/>
    <property type="project" value="InterPro"/>
</dbReference>
<dbReference type="GO" id="GO:0003723">
    <property type="term" value="F:RNA binding"/>
    <property type="evidence" value="ECO:0007669"/>
    <property type="project" value="InterPro"/>
</dbReference>
<dbReference type="InterPro" id="IPR001407">
    <property type="entry name" value="RNA_pol_PB1_influenza"/>
</dbReference>
<proteinExistence type="predicted"/>
<name>A0A1Y1MFN4_PHOPY</name>
<organism evidence="1">
    <name type="scientific">Photinus pyralis</name>
    <name type="common">Common eastern firefly</name>
    <name type="synonym">Lampyris pyralis</name>
    <dbReference type="NCBI Taxonomy" id="7054"/>
    <lineage>
        <taxon>Eukaryota</taxon>
        <taxon>Metazoa</taxon>
        <taxon>Ecdysozoa</taxon>
        <taxon>Arthropoda</taxon>
        <taxon>Hexapoda</taxon>
        <taxon>Insecta</taxon>
        <taxon>Pterygota</taxon>
        <taxon>Neoptera</taxon>
        <taxon>Endopterygota</taxon>
        <taxon>Coleoptera</taxon>
        <taxon>Polyphaga</taxon>
        <taxon>Elateriformia</taxon>
        <taxon>Elateroidea</taxon>
        <taxon>Lampyridae</taxon>
        <taxon>Lampyrinae</taxon>
        <taxon>Photinus</taxon>
    </lineage>
</organism>
<protein>
    <submittedName>
        <fullName evidence="1">Uncharacterized protein</fullName>
    </submittedName>
</protein>
<dbReference type="EMBL" id="GEZM01032699">
    <property type="protein sequence ID" value="JAV84534.1"/>
    <property type="molecule type" value="Transcribed_RNA"/>
</dbReference>
<dbReference type="Pfam" id="PF00602">
    <property type="entry name" value="Flu_PB1"/>
    <property type="match status" value="1"/>
</dbReference>
<evidence type="ECO:0000313" key="1">
    <source>
        <dbReference type="EMBL" id="JAV84534.1"/>
    </source>
</evidence>